<feature type="transmembrane region" description="Helical" evidence="2">
    <location>
        <begin position="165"/>
        <end position="185"/>
    </location>
</feature>
<keyword evidence="2" id="KW-0472">Membrane</keyword>
<dbReference type="STRING" id="1862672.BO225_11140"/>
<comment type="caution">
    <text evidence="3">The sequence shown here is derived from an EMBL/GenBank/DDBJ whole genome shotgun (WGS) entry which is preliminary data.</text>
</comment>
<sequence>MYSFIQSRKSVRGSKNSKNGSISARTKSLIDFVWLIKGNIYRYKKIAFPLVICVEFICLIINPKHLAQTIYLDTALFREVPELLTLIFIFFIIWILYDIITKRIKNENYDTHGIIIAFSGLASGYATIMSNGEVGVVPSCGFILFPAFTYLIFKNKTIQNNKYFVLSFNGILVTFFGICLSQKLVSPYSWWGDPIPSYWEKTETVNIKALKGFKFSPLEKKKYEDLNRVIGENTDKGSVIWGFPHTKVFNIFQENYNMNGFVPVEFYDVCADDFAIEEAKLLAKNKPDIVIWQDMPGALEAHEEIYRGGNPLGQRELQKWFSSVKEKDYKLIGQVDNVFVYKLKDGQPITETFIERKSAENITSNYVDPTPEVVDDIELEGLGTIKDPYLISSIEDLEYFRDSVNSGTSFNGQFLKQTANIDLSEINNWDPIGHFESGNFFEGNYNGDGFKIENLKIKKGENNAGLFGQLIGTVENVNLHNCNIKGAYVGGITSQGASTTRIINCLVTGKLEGEGRAGGIADNLGGGSIINCVADVELKGAITSGISGYYQTIVTNCFSNMADGVSIDDGEKITDDTVKKLNDFQKKLDDQELRPLLNKWKTVDGKLIISSD</sequence>
<dbReference type="AlphaFoldDB" id="A0A1U7NJU2"/>
<dbReference type="Proteomes" id="UP000186705">
    <property type="component" value="Unassembled WGS sequence"/>
</dbReference>
<gene>
    <name evidence="3" type="ORF">BO225_11140</name>
</gene>
<dbReference type="RefSeq" id="WP_076342308.1">
    <property type="nucleotide sequence ID" value="NZ_MPKA01000132.1"/>
</dbReference>
<dbReference type="SUPFAM" id="SSF51126">
    <property type="entry name" value="Pectin lyase-like"/>
    <property type="match status" value="1"/>
</dbReference>
<dbReference type="Gene3D" id="2.160.20.110">
    <property type="match status" value="1"/>
</dbReference>
<protein>
    <recommendedName>
        <fullName evidence="5">GLUG domain-containing protein</fullName>
    </recommendedName>
</protein>
<feature type="transmembrane region" description="Helical" evidence="2">
    <location>
        <begin position="134"/>
        <end position="153"/>
    </location>
</feature>
<feature type="region of interest" description="Disordered" evidence="1">
    <location>
        <begin position="1"/>
        <end position="21"/>
    </location>
</feature>
<organism evidence="3 4">
    <name type="scientific">Dubosiella newyorkensis</name>
    <dbReference type="NCBI Taxonomy" id="1862672"/>
    <lineage>
        <taxon>Bacteria</taxon>
        <taxon>Bacillati</taxon>
        <taxon>Bacillota</taxon>
        <taxon>Erysipelotrichia</taxon>
        <taxon>Erysipelotrichales</taxon>
        <taxon>Erysipelotrichaceae</taxon>
        <taxon>Dubosiella</taxon>
    </lineage>
</organism>
<evidence type="ECO:0000256" key="1">
    <source>
        <dbReference type="SAM" id="MobiDB-lite"/>
    </source>
</evidence>
<evidence type="ECO:0000256" key="2">
    <source>
        <dbReference type="SAM" id="Phobius"/>
    </source>
</evidence>
<keyword evidence="4" id="KW-1185">Reference proteome</keyword>
<feature type="transmembrane region" description="Helical" evidence="2">
    <location>
        <begin position="83"/>
        <end position="100"/>
    </location>
</feature>
<dbReference type="OrthoDB" id="5287136at2"/>
<accession>A0A1U7NJU2</accession>
<dbReference type="GeneID" id="78276484"/>
<dbReference type="InterPro" id="IPR011050">
    <property type="entry name" value="Pectin_lyase_fold/virulence"/>
</dbReference>
<name>A0A1U7NJU2_9FIRM</name>
<evidence type="ECO:0000313" key="3">
    <source>
        <dbReference type="EMBL" id="OLU44102.1"/>
    </source>
</evidence>
<evidence type="ECO:0000313" key="4">
    <source>
        <dbReference type="Proteomes" id="UP000186705"/>
    </source>
</evidence>
<proteinExistence type="predicted"/>
<keyword evidence="2" id="KW-1133">Transmembrane helix</keyword>
<feature type="transmembrane region" description="Helical" evidence="2">
    <location>
        <begin position="112"/>
        <end position="128"/>
    </location>
</feature>
<keyword evidence="2" id="KW-0812">Transmembrane</keyword>
<feature type="transmembrane region" description="Helical" evidence="2">
    <location>
        <begin position="46"/>
        <end position="63"/>
    </location>
</feature>
<evidence type="ECO:0008006" key="5">
    <source>
        <dbReference type="Google" id="ProtNLM"/>
    </source>
</evidence>
<dbReference type="EMBL" id="MPKA01000132">
    <property type="protein sequence ID" value="OLU44102.1"/>
    <property type="molecule type" value="Genomic_DNA"/>
</dbReference>
<reference evidence="3 4" key="1">
    <citation type="submission" date="2016-11" db="EMBL/GenBank/DDBJ databases">
        <title>Description of two novel members of the family Erysipelotrichaceae: Ileibacterium lipovorans gen. nov., sp. nov. and Dubosiella newyorkensis, gen. nov., sp. nov.</title>
        <authorList>
            <person name="Cox L.M."/>
            <person name="Sohn J."/>
            <person name="Tyrrell K.L."/>
            <person name="Citron D.M."/>
            <person name="Lawson P.A."/>
            <person name="Patel N.B."/>
            <person name="Iizumi T."/>
            <person name="Perez-Perez G.I."/>
            <person name="Goldstein E.J."/>
            <person name="Blaser M.J."/>
        </authorList>
    </citation>
    <scope>NUCLEOTIDE SEQUENCE [LARGE SCALE GENOMIC DNA]</scope>
    <source>
        <strain evidence="3 4">NYU-BL-A4</strain>
    </source>
</reference>